<evidence type="ECO:0000256" key="1">
    <source>
        <dbReference type="ARBA" id="ARBA00007125"/>
    </source>
</evidence>
<comment type="similarity">
    <text evidence="1">Belongs to the GppA/Ppx family.</text>
</comment>
<dbReference type="CDD" id="cd24006">
    <property type="entry name" value="ASKHA_NBD_PPX_GppA"/>
    <property type="match status" value="1"/>
</dbReference>
<dbReference type="InterPro" id="IPR003695">
    <property type="entry name" value="Ppx_GppA_N"/>
</dbReference>
<evidence type="ECO:0000313" key="4">
    <source>
        <dbReference type="EMBL" id="MBV7274156.1"/>
    </source>
</evidence>
<dbReference type="RefSeq" id="WP_218321223.1">
    <property type="nucleotide sequence ID" value="NZ_JAEEGC010000068.1"/>
</dbReference>
<sequence>MTKIKIGDTIAAIDLGSNYLRMSIAEISTDKSIKLLEEVIKPTNIGKDTFTSRKISIQTMHETCNYLKGFSQLLKDYKVKFYKAVSTSGIREAENKQYILEQIRLRTGLNVECINTAEERLFMLKAIDYNSNLDSLDRALIVNITSGVVEVSIYEKGQLKFTEEAKIGSLRLRETLGELESKTTDFPSIMEQFIENKIYSIKSTIESLDIKYLIGLGGELKTIFTIINTKSSMKNQKCSIEKESFIKREDFIELYKHIQNMTNDQIRFAYGISYKTAELLLPSILIFYCFLKITKSKNIQIPMASLREGILYDLSEKLIDIDKRKESIKHIISSVWYIGEKYGIDKKHAAFVENIALSIFDQTKKLHKLEEKERLYLQIASILHDVGIFIDASNHCIQSYNIIQSQNIIGFSNRDLHLTANIARYHSEEIPNQSHKNYYVLCDQDRMKVSILSAILRLAEALDISHLQKIEELNLSEDRDLLYFNLNAKDDIILEEWNFINNSNFFEEVFGVKLLI</sequence>
<dbReference type="InterPro" id="IPR048950">
    <property type="entry name" value="Ppx_GppA_C"/>
</dbReference>
<dbReference type="EMBL" id="JAEEGC010000068">
    <property type="protein sequence ID" value="MBV7274156.1"/>
    <property type="molecule type" value="Genomic_DNA"/>
</dbReference>
<dbReference type="Proteomes" id="UP000694308">
    <property type="component" value="Unassembled WGS sequence"/>
</dbReference>
<feature type="domain" description="Ppx/GppA phosphatase C-terminal" evidence="3">
    <location>
        <begin position="334"/>
        <end position="488"/>
    </location>
</feature>
<accession>A0A949TYG5</accession>
<feature type="domain" description="Ppx/GppA phosphatase N-terminal" evidence="2">
    <location>
        <begin position="30"/>
        <end position="316"/>
    </location>
</feature>
<evidence type="ECO:0000313" key="5">
    <source>
        <dbReference type="Proteomes" id="UP000694308"/>
    </source>
</evidence>
<proteinExistence type="inferred from homology"/>
<dbReference type="PANTHER" id="PTHR30005">
    <property type="entry name" value="EXOPOLYPHOSPHATASE"/>
    <property type="match status" value="1"/>
</dbReference>
<dbReference type="Pfam" id="PF21447">
    <property type="entry name" value="Ppx-GppA_III"/>
    <property type="match status" value="1"/>
</dbReference>
<dbReference type="Pfam" id="PF02541">
    <property type="entry name" value="Ppx-GppA"/>
    <property type="match status" value="1"/>
</dbReference>
<reference evidence="4" key="1">
    <citation type="submission" date="2020-12" db="EMBL/GenBank/DDBJ databases">
        <title>Clostridium thailandense sp. nov., a novel acetogenic bacterium isolated from peat land soil in Thailand.</title>
        <authorList>
            <person name="Chaikitkaew S."/>
            <person name="Birkeland N.K."/>
        </authorList>
    </citation>
    <scope>NUCLEOTIDE SEQUENCE</scope>
    <source>
        <strain evidence="4">PL3</strain>
    </source>
</reference>
<keyword evidence="5" id="KW-1185">Reference proteome</keyword>
<evidence type="ECO:0000259" key="2">
    <source>
        <dbReference type="Pfam" id="PF02541"/>
    </source>
</evidence>
<comment type="caution">
    <text evidence="4">The sequence shown here is derived from an EMBL/GenBank/DDBJ whole genome shotgun (WGS) entry which is preliminary data.</text>
</comment>
<evidence type="ECO:0000259" key="3">
    <source>
        <dbReference type="Pfam" id="PF21447"/>
    </source>
</evidence>
<dbReference type="InterPro" id="IPR050273">
    <property type="entry name" value="GppA/Ppx_hydrolase"/>
</dbReference>
<dbReference type="PANTHER" id="PTHR30005:SF0">
    <property type="entry name" value="RETROGRADE REGULATION PROTEIN 2"/>
    <property type="match status" value="1"/>
</dbReference>
<dbReference type="GO" id="GO:0016462">
    <property type="term" value="F:pyrophosphatase activity"/>
    <property type="evidence" value="ECO:0007669"/>
    <property type="project" value="TreeGrafter"/>
</dbReference>
<dbReference type="AlphaFoldDB" id="A0A949TYG5"/>
<organism evidence="4 5">
    <name type="scientific">Clostridium thailandense</name>
    <dbReference type="NCBI Taxonomy" id="2794346"/>
    <lineage>
        <taxon>Bacteria</taxon>
        <taxon>Bacillati</taxon>
        <taxon>Bacillota</taxon>
        <taxon>Clostridia</taxon>
        <taxon>Eubacteriales</taxon>
        <taxon>Clostridiaceae</taxon>
        <taxon>Clostridium</taxon>
    </lineage>
</organism>
<name>A0A949TYG5_9CLOT</name>
<protein>
    <submittedName>
        <fullName evidence="4">Exopolyphosphatase</fullName>
    </submittedName>
</protein>
<gene>
    <name evidence="4" type="ORF">I6U48_14715</name>
</gene>